<accession>A0A243RM91</accession>
<reference evidence="2 3" key="1">
    <citation type="submission" date="2017-05" db="EMBL/GenBank/DDBJ databases">
        <title>Biotechnological potential of actinobacteria isolated from South African environments.</title>
        <authorList>
            <person name="Le Roes-Hill M."/>
            <person name="Prins A."/>
            <person name="Durrell K.A."/>
        </authorList>
    </citation>
    <scope>NUCLEOTIDE SEQUENCE [LARGE SCALE GENOMIC DNA]</scope>
    <source>
        <strain evidence="2">M26</strain>
    </source>
</reference>
<name>A0A243RM91_9ACTN</name>
<keyword evidence="1" id="KW-0472">Membrane</keyword>
<organism evidence="2 3">
    <name type="scientific">Streptosporangium minutum</name>
    <dbReference type="NCBI Taxonomy" id="569862"/>
    <lineage>
        <taxon>Bacteria</taxon>
        <taxon>Bacillati</taxon>
        <taxon>Actinomycetota</taxon>
        <taxon>Actinomycetes</taxon>
        <taxon>Streptosporangiales</taxon>
        <taxon>Streptosporangiaceae</taxon>
        <taxon>Streptosporangium</taxon>
    </lineage>
</organism>
<feature type="transmembrane region" description="Helical" evidence="1">
    <location>
        <begin position="35"/>
        <end position="60"/>
    </location>
</feature>
<evidence type="ECO:0000313" key="3">
    <source>
        <dbReference type="Proteomes" id="UP000194761"/>
    </source>
</evidence>
<dbReference type="EMBL" id="NGFP01000066">
    <property type="protein sequence ID" value="OUC96044.1"/>
    <property type="molecule type" value="Genomic_DNA"/>
</dbReference>
<keyword evidence="1" id="KW-0812">Transmembrane</keyword>
<keyword evidence="3" id="KW-1185">Reference proteome</keyword>
<keyword evidence="1" id="KW-1133">Transmembrane helix</keyword>
<gene>
    <name evidence="2" type="ORF">CA984_16325</name>
</gene>
<dbReference type="AlphaFoldDB" id="A0A243RM91"/>
<dbReference type="Proteomes" id="UP000194761">
    <property type="component" value="Unassembled WGS sequence"/>
</dbReference>
<proteinExistence type="predicted"/>
<feature type="transmembrane region" description="Helical" evidence="1">
    <location>
        <begin position="7"/>
        <end position="29"/>
    </location>
</feature>
<protein>
    <submittedName>
        <fullName evidence="2">Uncharacterized protein</fullName>
    </submittedName>
</protein>
<sequence>MGSSQGLWVAVIATAGFVVGIVGGALAWMGGTPTALAVLVGAGGFAGFMTLALAIANFLARAQS</sequence>
<evidence type="ECO:0000313" key="2">
    <source>
        <dbReference type="EMBL" id="OUC96044.1"/>
    </source>
</evidence>
<evidence type="ECO:0000256" key="1">
    <source>
        <dbReference type="SAM" id="Phobius"/>
    </source>
</evidence>
<comment type="caution">
    <text evidence="2">The sequence shown here is derived from an EMBL/GenBank/DDBJ whole genome shotgun (WGS) entry which is preliminary data.</text>
</comment>